<evidence type="ECO:0000256" key="4">
    <source>
        <dbReference type="ARBA" id="ARBA00023136"/>
    </source>
</evidence>
<dbReference type="OMA" id="PFVAQAY"/>
<dbReference type="SUPFAM" id="SSF103473">
    <property type="entry name" value="MFS general substrate transporter"/>
    <property type="match status" value="1"/>
</dbReference>
<evidence type="ECO:0000256" key="2">
    <source>
        <dbReference type="ARBA" id="ARBA00022692"/>
    </source>
</evidence>
<dbReference type="PANTHER" id="PTHR23501:SF198">
    <property type="entry name" value="AZOLE RESISTANCE PROTEIN 1-RELATED"/>
    <property type="match status" value="1"/>
</dbReference>
<feature type="transmembrane region" description="Helical" evidence="5">
    <location>
        <begin position="135"/>
        <end position="154"/>
    </location>
</feature>
<sequence>MLLGAVGLSTGTGLLVTLRSNTHNAQLIGYQLLAGFGGGFCHQIPYTSILLPLPASDAVSGSALCSFLNSLGAILGIIAAQAIFATLLIGNLDKVQELDSLAVFLAGPNNIGGAVPFSLIVSVRDAYSDALHGTFILSLVAAVLCAFCSLGVEWKGLAKKECKS</sequence>
<name>A0A1W2TJH3_ROSNE</name>
<protein>
    <submittedName>
        <fullName evidence="6">Putative mfs transporter protein</fullName>
    </submittedName>
</protein>
<evidence type="ECO:0000313" key="6">
    <source>
        <dbReference type="EMBL" id="GAP88343.2"/>
    </source>
</evidence>
<keyword evidence="4 5" id="KW-0472">Membrane</keyword>
<feature type="transmembrane region" description="Helical" evidence="5">
    <location>
        <begin position="67"/>
        <end position="89"/>
    </location>
</feature>
<dbReference type="EMBL" id="DF977475">
    <property type="protein sequence ID" value="GAP88343.2"/>
    <property type="molecule type" value="Genomic_DNA"/>
</dbReference>
<feature type="transmembrane region" description="Helical" evidence="5">
    <location>
        <begin position="101"/>
        <end position="123"/>
    </location>
</feature>
<dbReference type="InterPro" id="IPR036259">
    <property type="entry name" value="MFS_trans_sf"/>
</dbReference>
<comment type="subcellular location">
    <subcellularLocation>
        <location evidence="1">Membrane</location>
        <topology evidence="1">Multi-pass membrane protein</topology>
    </subcellularLocation>
</comment>
<organism evidence="6">
    <name type="scientific">Rosellinia necatrix</name>
    <name type="common">White root-rot fungus</name>
    <dbReference type="NCBI Taxonomy" id="77044"/>
    <lineage>
        <taxon>Eukaryota</taxon>
        <taxon>Fungi</taxon>
        <taxon>Dikarya</taxon>
        <taxon>Ascomycota</taxon>
        <taxon>Pezizomycotina</taxon>
        <taxon>Sordariomycetes</taxon>
        <taxon>Xylariomycetidae</taxon>
        <taxon>Xylariales</taxon>
        <taxon>Xylariaceae</taxon>
        <taxon>Rosellinia</taxon>
    </lineage>
</organism>
<accession>A0A1W2TJH3</accession>
<dbReference type="GO" id="GO:0022857">
    <property type="term" value="F:transmembrane transporter activity"/>
    <property type="evidence" value="ECO:0007669"/>
    <property type="project" value="TreeGrafter"/>
</dbReference>
<evidence type="ECO:0000313" key="7">
    <source>
        <dbReference type="Proteomes" id="UP000054516"/>
    </source>
</evidence>
<dbReference type="Proteomes" id="UP000054516">
    <property type="component" value="Unassembled WGS sequence"/>
</dbReference>
<dbReference type="AlphaFoldDB" id="A0A1W2TJH3"/>
<dbReference type="OrthoDB" id="10021397at2759"/>
<reference evidence="6" key="1">
    <citation type="submission" date="2016-03" db="EMBL/GenBank/DDBJ databases">
        <title>Draft genome sequence of Rosellinia necatrix.</title>
        <authorList>
            <person name="Kanematsu S."/>
        </authorList>
    </citation>
    <scope>NUCLEOTIDE SEQUENCE [LARGE SCALE GENOMIC DNA]</scope>
    <source>
        <strain evidence="6">W97</strain>
    </source>
</reference>
<keyword evidence="3 5" id="KW-1133">Transmembrane helix</keyword>
<proteinExistence type="predicted"/>
<evidence type="ECO:0000256" key="3">
    <source>
        <dbReference type="ARBA" id="ARBA00022989"/>
    </source>
</evidence>
<gene>
    <name evidence="6" type="ORF">SAMD00023353_3001450</name>
</gene>
<keyword evidence="2 5" id="KW-0812">Transmembrane</keyword>
<dbReference type="GO" id="GO:0005886">
    <property type="term" value="C:plasma membrane"/>
    <property type="evidence" value="ECO:0007669"/>
    <property type="project" value="TreeGrafter"/>
</dbReference>
<evidence type="ECO:0000256" key="1">
    <source>
        <dbReference type="ARBA" id="ARBA00004141"/>
    </source>
</evidence>
<dbReference type="PANTHER" id="PTHR23501">
    <property type="entry name" value="MAJOR FACILITATOR SUPERFAMILY"/>
    <property type="match status" value="1"/>
</dbReference>
<evidence type="ECO:0000256" key="5">
    <source>
        <dbReference type="SAM" id="Phobius"/>
    </source>
</evidence>
<keyword evidence="7" id="KW-1185">Reference proteome</keyword>